<name>A0A3M2JL63_9CELL</name>
<keyword evidence="3" id="KW-1185">Reference proteome</keyword>
<evidence type="ECO:0000313" key="2">
    <source>
        <dbReference type="EMBL" id="RMI12956.1"/>
    </source>
</evidence>
<dbReference type="Gene3D" id="1.10.510.10">
    <property type="entry name" value="Transferase(Phosphotransferase) domain 1"/>
    <property type="match status" value="1"/>
</dbReference>
<dbReference type="InterPro" id="IPR053524">
    <property type="entry name" value="Aerial_hyphae_peptide-synth"/>
</dbReference>
<dbReference type="Gene3D" id="1.50.10.20">
    <property type="match status" value="1"/>
</dbReference>
<dbReference type="SUPFAM" id="SSF56112">
    <property type="entry name" value="Protein kinase-like (PK-like)"/>
    <property type="match status" value="1"/>
</dbReference>
<dbReference type="InterPro" id="IPR057929">
    <property type="entry name" value="RamC_N"/>
</dbReference>
<evidence type="ECO:0000259" key="1">
    <source>
        <dbReference type="PROSITE" id="PS50011"/>
    </source>
</evidence>
<dbReference type="GO" id="GO:0031179">
    <property type="term" value="P:peptide modification"/>
    <property type="evidence" value="ECO:0007669"/>
    <property type="project" value="InterPro"/>
</dbReference>
<dbReference type="InterPro" id="IPR000719">
    <property type="entry name" value="Prot_kinase_dom"/>
</dbReference>
<dbReference type="GO" id="GO:0004672">
    <property type="term" value="F:protein kinase activity"/>
    <property type="evidence" value="ECO:0007669"/>
    <property type="project" value="InterPro"/>
</dbReference>
<protein>
    <recommendedName>
        <fullName evidence="1">Protein kinase domain-containing protein</fullName>
    </recommendedName>
</protein>
<organism evidence="2 3">
    <name type="scientific">Cellulomonas triticagri</name>
    <dbReference type="NCBI Taxonomy" id="2483352"/>
    <lineage>
        <taxon>Bacteria</taxon>
        <taxon>Bacillati</taxon>
        <taxon>Actinomycetota</taxon>
        <taxon>Actinomycetes</taxon>
        <taxon>Micrococcales</taxon>
        <taxon>Cellulomonadaceae</taxon>
        <taxon>Cellulomonas</taxon>
    </lineage>
</organism>
<gene>
    <name evidence="2" type="ORF">EBM89_06345</name>
</gene>
<sequence length="844" mass="90589">MVNTAYLDYCLGDPYFYDTPRSLDDDAFEAPPAPAGWRRTVSDGWCHVEPPGVELPAQGWKIHLSTTLEGATALLDVAARRCFDLGLAFKFLATRHELHARNAKYADRGGSGKFVTVYPGDDAALRTAVEALAAATAGFAGPYILSDLRWGTTPVHVRYGGFTPMTTEGDHGRTVPAVLRPDGSAVPDRRDPEFVVPEWVTLPDFLVPQHRSYLAQDTPLPFEVAQAVHYSNAGGVYLGSVPGVEEQVIIKEGRRHAGLDGVGASGFERVGHEADVLALLDGITGVPEVVRVDEVWEHRFLTMTRVDGHSLTMDVAVNNPISTALPSRDEVDRYDQRVRTVVADIRRVLAAVHERGVSVGDLQPENVLVTEHAAVSLIDFEAARTAQTPRALGTPGFLSVAPRDRFAEDLFALHRLTLFLYVPLTEVLTLAPALAERHVALAEQVFGDRAAELVRSSRAASGEPAHDGHDGFEVLPPGHLGTAAGRADLARGIVSTSCRFSDRQFPGDIAQFEGDGGVDLWSGSAGTVLALHRAGHLSPAVDAAFLAGLPRDGLTTDALFTGSLGVATVLDELGHHEQAARWWLRLLSHGPRVPADIGLRAGLGGLLLGLLAADHPVPQLQERSGDLADELVVRVRTAAAAPVVDPRPRAGLFDGWSGAAVALLLAADRLGRTELVEVAREAVHLDLVHCITVRDESLQVDDAGRALPYLAHGGVGIALAAQAVLRRHDDPVLERAVPRLALPACGPLYFCAGLAQGRAGMVAALRLLDERFLPRPRAELLREHVERFDLHCPLRDEGVLVPGDQNLRFSADYATGAAGLLLALAPHDRRVAWLPGSVPTHLFA</sequence>
<dbReference type="SMART" id="SM01260">
    <property type="entry name" value="LANC_like"/>
    <property type="match status" value="1"/>
</dbReference>
<dbReference type="InterPro" id="IPR007822">
    <property type="entry name" value="LANC-like"/>
</dbReference>
<proteinExistence type="predicted"/>
<dbReference type="GO" id="GO:0005524">
    <property type="term" value="F:ATP binding"/>
    <property type="evidence" value="ECO:0007669"/>
    <property type="project" value="InterPro"/>
</dbReference>
<dbReference type="Pfam" id="PF25816">
    <property type="entry name" value="RamC_N"/>
    <property type="match status" value="1"/>
</dbReference>
<dbReference type="OrthoDB" id="1492512at2"/>
<dbReference type="NCBIfam" id="NF038151">
    <property type="entry name" value="lanthi_synth_III"/>
    <property type="match status" value="1"/>
</dbReference>
<accession>A0A3M2JL63</accession>
<evidence type="ECO:0000313" key="3">
    <source>
        <dbReference type="Proteomes" id="UP000269289"/>
    </source>
</evidence>
<dbReference type="SUPFAM" id="SSF158745">
    <property type="entry name" value="LanC-like"/>
    <property type="match status" value="1"/>
</dbReference>
<dbReference type="EMBL" id="RFFI01000025">
    <property type="protein sequence ID" value="RMI12956.1"/>
    <property type="molecule type" value="Genomic_DNA"/>
</dbReference>
<dbReference type="AlphaFoldDB" id="A0A3M2JL63"/>
<feature type="domain" description="Protein kinase" evidence="1">
    <location>
        <begin position="222"/>
        <end position="472"/>
    </location>
</feature>
<dbReference type="RefSeq" id="WP_122148614.1">
    <property type="nucleotide sequence ID" value="NZ_RFFI01000025.1"/>
</dbReference>
<dbReference type="InterPro" id="IPR011009">
    <property type="entry name" value="Kinase-like_dom_sf"/>
</dbReference>
<reference evidence="2 3" key="1">
    <citation type="submission" date="2018-10" db="EMBL/GenBank/DDBJ databases">
        <title>Isolation, diversity and antifungal activity of actinobacteria from wheat.</title>
        <authorList>
            <person name="Han C."/>
        </authorList>
    </citation>
    <scope>NUCLEOTIDE SEQUENCE [LARGE SCALE GENOMIC DNA]</scope>
    <source>
        <strain evidence="2 3">NEAU-YY56</strain>
    </source>
</reference>
<dbReference type="PROSITE" id="PS50011">
    <property type="entry name" value="PROTEIN_KINASE_DOM"/>
    <property type="match status" value="1"/>
</dbReference>
<comment type="caution">
    <text evidence="2">The sequence shown here is derived from an EMBL/GenBank/DDBJ whole genome shotgun (WGS) entry which is preliminary data.</text>
</comment>
<dbReference type="Proteomes" id="UP000269289">
    <property type="component" value="Unassembled WGS sequence"/>
</dbReference>